<dbReference type="SMART" id="SM00409">
    <property type="entry name" value="IG"/>
    <property type="match status" value="3"/>
</dbReference>
<dbReference type="FunFam" id="1.10.510.10:FF:000986">
    <property type="entry name" value="Protein tyrosine kinase 2aa"/>
    <property type="match status" value="1"/>
</dbReference>
<evidence type="ECO:0000313" key="12">
    <source>
        <dbReference type="Proteomes" id="UP000515154"/>
    </source>
</evidence>
<dbReference type="InterPro" id="IPR050122">
    <property type="entry name" value="RTK"/>
</dbReference>
<dbReference type="Proteomes" id="UP000515154">
    <property type="component" value="Linkage group LG5"/>
</dbReference>
<dbReference type="InterPro" id="IPR036179">
    <property type="entry name" value="Ig-like_dom_sf"/>
</dbReference>
<dbReference type="PROSITE" id="PS50835">
    <property type="entry name" value="IG_LIKE"/>
    <property type="match status" value="3"/>
</dbReference>
<dbReference type="InterPro" id="IPR013162">
    <property type="entry name" value="CD80_C2-set"/>
</dbReference>
<proteinExistence type="predicted"/>
<dbReference type="Gene3D" id="3.30.200.20">
    <property type="entry name" value="Phosphorylase Kinase, domain 1"/>
    <property type="match status" value="1"/>
</dbReference>
<keyword evidence="8" id="KW-0067">ATP-binding</keyword>
<feature type="transmembrane region" description="Helical" evidence="9">
    <location>
        <begin position="375"/>
        <end position="398"/>
    </location>
</feature>
<dbReference type="InterPro" id="IPR001245">
    <property type="entry name" value="Ser-Thr/Tyr_kinase_cat_dom"/>
</dbReference>
<dbReference type="PRINTS" id="PR00109">
    <property type="entry name" value="TYRKINASE"/>
</dbReference>
<dbReference type="PANTHER" id="PTHR24416">
    <property type="entry name" value="TYROSINE-PROTEIN KINASE RECEPTOR"/>
    <property type="match status" value="1"/>
</dbReference>
<feature type="binding site" evidence="8">
    <location>
        <position position="489"/>
    </location>
    <ligand>
        <name>ATP</name>
        <dbReference type="ChEBI" id="CHEBI:30616"/>
    </ligand>
</feature>
<reference evidence="13" key="1">
    <citation type="submission" date="2025-08" db="UniProtKB">
        <authorList>
            <consortium name="RefSeq"/>
        </authorList>
    </citation>
    <scope>IDENTIFICATION</scope>
</reference>
<keyword evidence="7" id="KW-0393">Immunoglobulin domain</keyword>
<evidence type="ECO:0000256" key="2">
    <source>
        <dbReference type="ARBA" id="ARBA00022692"/>
    </source>
</evidence>
<feature type="domain" description="Ig-like" evidence="11">
    <location>
        <begin position="38"/>
        <end position="150"/>
    </location>
</feature>
<dbReference type="InterPro" id="IPR003599">
    <property type="entry name" value="Ig_sub"/>
</dbReference>
<dbReference type="InterPro" id="IPR011009">
    <property type="entry name" value="Kinase-like_dom_sf"/>
</dbReference>
<dbReference type="GO" id="GO:0007169">
    <property type="term" value="P:cell surface receptor protein tyrosine kinase signaling pathway"/>
    <property type="evidence" value="ECO:0007669"/>
    <property type="project" value="TreeGrafter"/>
</dbReference>
<organism evidence="12 13">
    <name type="scientific">Octopus sinensis</name>
    <name type="common">East Asian common octopus</name>
    <dbReference type="NCBI Taxonomy" id="2607531"/>
    <lineage>
        <taxon>Eukaryota</taxon>
        <taxon>Metazoa</taxon>
        <taxon>Spiralia</taxon>
        <taxon>Lophotrochozoa</taxon>
        <taxon>Mollusca</taxon>
        <taxon>Cephalopoda</taxon>
        <taxon>Coleoidea</taxon>
        <taxon>Octopodiformes</taxon>
        <taxon>Octopoda</taxon>
        <taxon>Incirrata</taxon>
        <taxon>Octopodidae</taxon>
        <taxon>Octopus</taxon>
    </lineage>
</organism>
<dbReference type="GO" id="GO:0004714">
    <property type="term" value="F:transmembrane receptor protein tyrosine kinase activity"/>
    <property type="evidence" value="ECO:0007669"/>
    <property type="project" value="TreeGrafter"/>
</dbReference>
<evidence type="ECO:0000313" key="13">
    <source>
        <dbReference type="RefSeq" id="XP_029636875.1"/>
    </source>
</evidence>
<feature type="domain" description="Ig-like" evidence="11">
    <location>
        <begin position="253"/>
        <end position="344"/>
    </location>
</feature>
<name>A0A6P7SFD2_9MOLL</name>
<dbReference type="KEGG" id="osn:115212177"/>
<keyword evidence="5" id="KW-1015">Disulfide bond</keyword>
<dbReference type="SUPFAM" id="SSF56112">
    <property type="entry name" value="Protein kinase-like (PK-like)"/>
    <property type="match status" value="1"/>
</dbReference>
<dbReference type="PANTHER" id="PTHR24416:SF611">
    <property type="entry name" value="TYROSINE-PROTEIN KINASE TRANSMEMBRANE RECEPTOR ROR"/>
    <property type="match status" value="1"/>
</dbReference>
<dbReference type="GO" id="GO:0043235">
    <property type="term" value="C:receptor complex"/>
    <property type="evidence" value="ECO:0007669"/>
    <property type="project" value="TreeGrafter"/>
</dbReference>
<dbReference type="GO" id="GO:0005524">
    <property type="term" value="F:ATP binding"/>
    <property type="evidence" value="ECO:0007669"/>
    <property type="project" value="UniProtKB-KW"/>
</dbReference>
<dbReference type="CDD" id="cd00096">
    <property type="entry name" value="Ig"/>
    <property type="match status" value="1"/>
</dbReference>
<evidence type="ECO:0000256" key="6">
    <source>
        <dbReference type="ARBA" id="ARBA00023180"/>
    </source>
</evidence>
<evidence type="ECO:0000256" key="5">
    <source>
        <dbReference type="ARBA" id="ARBA00023157"/>
    </source>
</evidence>
<evidence type="ECO:0000256" key="8">
    <source>
        <dbReference type="PIRSR" id="PIRSR000615-2"/>
    </source>
</evidence>
<dbReference type="Pfam" id="PF07714">
    <property type="entry name" value="PK_Tyr_Ser-Thr"/>
    <property type="match status" value="1"/>
</dbReference>
<dbReference type="InterPro" id="IPR003598">
    <property type="entry name" value="Ig_sub2"/>
</dbReference>
<dbReference type="SUPFAM" id="SSF48726">
    <property type="entry name" value="Immunoglobulin"/>
    <property type="match status" value="3"/>
</dbReference>
<dbReference type="GO" id="GO:0005886">
    <property type="term" value="C:plasma membrane"/>
    <property type="evidence" value="ECO:0007669"/>
    <property type="project" value="TreeGrafter"/>
</dbReference>
<dbReference type="PROSITE" id="PS50011">
    <property type="entry name" value="PROTEIN_KINASE_DOM"/>
    <property type="match status" value="1"/>
</dbReference>
<dbReference type="RefSeq" id="XP_029636875.1">
    <property type="nucleotide sequence ID" value="XM_029781015.2"/>
</dbReference>
<gene>
    <name evidence="13" type="primary">LOC115212177</name>
</gene>
<dbReference type="Pfam" id="PF08205">
    <property type="entry name" value="C2-set_2"/>
    <property type="match status" value="1"/>
</dbReference>
<keyword evidence="8" id="KW-0547">Nucleotide-binding</keyword>
<evidence type="ECO:0000259" key="11">
    <source>
        <dbReference type="PROSITE" id="PS50835"/>
    </source>
</evidence>
<comment type="subcellular location">
    <subcellularLocation>
        <location evidence="1">Membrane</location>
        <topology evidence="1">Single-pass membrane protein</topology>
    </subcellularLocation>
</comment>
<keyword evidence="4 9" id="KW-0472">Membrane</keyword>
<keyword evidence="3 9" id="KW-1133">Transmembrane helix</keyword>
<sequence>MIHNTQVRMEARGSVSPLTITTMYFGILLTLLSTSQLPQVLAFLVIDGPKDHGVSVKSNTTFFCKVYDTNFSGPGDWEPFLISWSFQPLNGAPTTILEVEIHRMEFIQQLNINENKYSTSNGYELHVKSVTFSDAGNYTCMLNISDEKVGASLFVLEKPHCSIPPMPLMVNVLTHFNCSVNYAGLNAPHLEWYHGPDIMDTDSNITSSTVSSTLTISATRDKNGHIFTCYAKYEEQTFTTYCQTIPPLSIYFPVRVETTYAEPRKRYNIYSRGDDVYLHCIAFGNPIPDYHWVYTSPDSRNHFVLSQLNYYRIRNVQRGDEGNYSCRVTNKYNGQTYEDEKIIQIRITDDQKPFLQHTAKKSFHYNFPVNTISPYTIGAVISSSLAVILIIVFIVLAVRLRAKERRIREKLARSHDENLDDQEVELLDENIQPNNEDIGEYSDNRHGWEIPRRFIKLHELIGKGVYTEVWRGKMQKNPAREDMVRVAIKRLMVEATDKEKKFFLEEMEVLKMLPPHHNIIHLIGCYTLHEPQLIVLEYAAEGTLRNYLQRHRLGQQEIEINSGHQQAVRLRNYALTPQMMLNLATQILRGMEHLLRFKLISYRLTSASVLVAKGGVIRLTGFGFQEDVMSRNLYEATSLPVRWMCPESIKERIFNITTDVWAFGILLWEIIHFGLTPYPTMGPQEVCEKVTSGYRMPQPPQCSAELYGLMLSCWQSHPANRPSLEELHHLLKSMSRVYSEHILFEKIPEYQRASPYDQLDSDL</sequence>
<dbReference type="InterPro" id="IPR000719">
    <property type="entry name" value="Prot_kinase_dom"/>
</dbReference>
<dbReference type="InterPro" id="IPR007110">
    <property type="entry name" value="Ig-like_dom"/>
</dbReference>
<feature type="domain" description="Ig-like" evidence="11">
    <location>
        <begin position="176"/>
        <end position="239"/>
    </location>
</feature>
<keyword evidence="2 9" id="KW-0812">Transmembrane</keyword>
<protein>
    <submittedName>
        <fullName evidence="13">Vascular endothelial growth factor receptor 2-like</fullName>
    </submittedName>
</protein>
<dbReference type="InterPro" id="IPR013783">
    <property type="entry name" value="Ig-like_fold"/>
</dbReference>
<evidence type="ECO:0000256" key="3">
    <source>
        <dbReference type="ARBA" id="ARBA00022989"/>
    </source>
</evidence>
<evidence type="ECO:0000256" key="7">
    <source>
        <dbReference type="ARBA" id="ARBA00023319"/>
    </source>
</evidence>
<keyword evidence="12" id="KW-1185">Reference proteome</keyword>
<accession>A0A6P7SFD2</accession>
<keyword evidence="6" id="KW-0325">Glycoprotein</keyword>
<dbReference type="Gene3D" id="1.10.510.10">
    <property type="entry name" value="Transferase(Phosphotransferase) domain 1"/>
    <property type="match status" value="1"/>
</dbReference>
<dbReference type="Pfam" id="PF13927">
    <property type="entry name" value="Ig_3"/>
    <property type="match status" value="1"/>
</dbReference>
<dbReference type="SMART" id="SM00408">
    <property type="entry name" value="IGc2"/>
    <property type="match status" value="1"/>
</dbReference>
<dbReference type="Gene3D" id="2.60.40.10">
    <property type="entry name" value="Immunoglobulins"/>
    <property type="match status" value="3"/>
</dbReference>
<feature type="domain" description="Protein kinase" evidence="10">
    <location>
        <begin position="455"/>
        <end position="731"/>
    </location>
</feature>
<dbReference type="CDD" id="cd00192">
    <property type="entry name" value="PTKc"/>
    <property type="match status" value="1"/>
</dbReference>
<dbReference type="AlphaFoldDB" id="A0A6P7SFD2"/>
<evidence type="ECO:0000256" key="1">
    <source>
        <dbReference type="ARBA" id="ARBA00004167"/>
    </source>
</evidence>
<evidence type="ECO:0000256" key="4">
    <source>
        <dbReference type="ARBA" id="ARBA00023136"/>
    </source>
</evidence>
<dbReference type="PIRSF" id="PIRSF000615">
    <property type="entry name" value="TyrPK_CSF1-R"/>
    <property type="match status" value="1"/>
</dbReference>
<evidence type="ECO:0000259" key="10">
    <source>
        <dbReference type="PROSITE" id="PS50011"/>
    </source>
</evidence>
<evidence type="ECO:0000256" key="9">
    <source>
        <dbReference type="SAM" id="Phobius"/>
    </source>
</evidence>